<evidence type="ECO:0000313" key="1">
    <source>
        <dbReference type="EMBL" id="KAJ1347552.1"/>
    </source>
</evidence>
<dbReference type="Proteomes" id="UP001196413">
    <property type="component" value="Unassembled WGS sequence"/>
</dbReference>
<dbReference type="EMBL" id="JAHQIW010000331">
    <property type="protein sequence ID" value="KAJ1347552.1"/>
    <property type="molecule type" value="Genomic_DNA"/>
</dbReference>
<dbReference type="AlphaFoldDB" id="A0AAD5LVJ0"/>
<evidence type="ECO:0000313" key="2">
    <source>
        <dbReference type="Proteomes" id="UP001196413"/>
    </source>
</evidence>
<comment type="caution">
    <text evidence="1">The sequence shown here is derived from an EMBL/GenBank/DDBJ whole genome shotgun (WGS) entry which is preliminary data.</text>
</comment>
<name>A0AAD5LVJ0_PARTN</name>
<reference evidence="1" key="1">
    <citation type="submission" date="2021-06" db="EMBL/GenBank/DDBJ databases">
        <title>Parelaphostrongylus tenuis whole genome reference sequence.</title>
        <authorList>
            <person name="Garwood T.J."/>
            <person name="Larsen P.A."/>
            <person name="Fountain-Jones N.M."/>
            <person name="Garbe J.R."/>
            <person name="Macchietto M.G."/>
            <person name="Kania S.A."/>
            <person name="Gerhold R.W."/>
            <person name="Richards J.E."/>
            <person name="Wolf T.M."/>
        </authorList>
    </citation>
    <scope>NUCLEOTIDE SEQUENCE</scope>
    <source>
        <strain evidence="1">MNPRO001-30</strain>
        <tissue evidence="1">Meninges</tissue>
    </source>
</reference>
<gene>
    <name evidence="1" type="ORF">KIN20_002637</name>
</gene>
<accession>A0AAD5LVJ0</accession>
<proteinExistence type="predicted"/>
<keyword evidence="2" id="KW-1185">Reference proteome</keyword>
<sequence length="103" mass="11505">MDAVLCTGYTNMSPPDEVIEAPCLAYQLVLKESIPSKKERSGGYLSLGKLRFNICIGQAINSLQELYMQLLCIELNHSKRNNFDRVLIGTSLGQPPYLMTKPL</sequence>
<organism evidence="1 2">
    <name type="scientific">Parelaphostrongylus tenuis</name>
    <name type="common">Meningeal worm</name>
    <dbReference type="NCBI Taxonomy" id="148309"/>
    <lineage>
        <taxon>Eukaryota</taxon>
        <taxon>Metazoa</taxon>
        <taxon>Ecdysozoa</taxon>
        <taxon>Nematoda</taxon>
        <taxon>Chromadorea</taxon>
        <taxon>Rhabditida</taxon>
        <taxon>Rhabditina</taxon>
        <taxon>Rhabditomorpha</taxon>
        <taxon>Strongyloidea</taxon>
        <taxon>Metastrongylidae</taxon>
        <taxon>Parelaphostrongylus</taxon>
    </lineage>
</organism>
<protein>
    <submittedName>
        <fullName evidence="1">Uncharacterized protein</fullName>
    </submittedName>
</protein>